<feature type="coiled-coil region" evidence="1">
    <location>
        <begin position="48"/>
        <end position="75"/>
    </location>
</feature>
<evidence type="ECO:0000313" key="3">
    <source>
        <dbReference type="Proteomes" id="UP000178894"/>
    </source>
</evidence>
<protein>
    <recommendedName>
        <fullName evidence="4">Cell division protein FtsL</fullName>
    </recommendedName>
</protein>
<dbReference type="STRING" id="1798364.A3G54_00490"/>
<proteinExistence type="predicted"/>
<dbReference type="Proteomes" id="UP000178894">
    <property type="component" value="Unassembled WGS sequence"/>
</dbReference>
<comment type="caution">
    <text evidence="2">The sequence shown here is derived from an EMBL/GenBank/DDBJ whole genome shotgun (WGS) entry which is preliminary data.</text>
</comment>
<evidence type="ECO:0000256" key="1">
    <source>
        <dbReference type="SAM" id="Coils"/>
    </source>
</evidence>
<keyword evidence="1" id="KW-0175">Coiled coil</keyword>
<dbReference type="AlphaFoldDB" id="A0A1F5Y0L9"/>
<dbReference type="InterPro" id="IPR007060">
    <property type="entry name" value="FtsL/DivIC"/>
</dbReference>
<reference evidence="2 3" key="1">
    <citation type="journal article" date="2016" name="Nat. Commun.">
        <title>Thousands of microbial genomes shed light on interconnected biogeochemical processes in an aquifer system.</title>
        <authorList>
            <person name="Anantharaman K."/>
            <person name="Brown C.T."/>
            <person name="Hug L.A."/>
            <person name="Sharon I."/>
            <person name="Castelle C.J."/>
            <person name="Probst A.J."/>
            <person name="Thomas B.C."/>
            <person name="Singh A."/>
            <person name="Wilkins M.J."/>
            <person name="Karaoz U."/>
            <person name="Brodie E.L."/>
            <person name="Williams K.H."/>
            <person name="Hubbard S.S."/>
            <person name="Banfield J.F."/>
        </authorList>
    </citation>
    <scope>NUCLEOTIDE SEQUENCE [LARGE SCALE GENOMIC DNA]</scope>
</reference>
<name>A0A1F5Y0L9_9BACT</name>
<dbReference type="EMBL" id="MFIQ01000011">
    <property type="protein sequence ID" value="OGF93642.1"/>
    <property type="molecule type" value="Genomic_DNA"/>
</dbReference>
<dbReference type="Pfam" id="PF04977">
    <property type="entry name" value="DivIC"/>
    <property type="match status" value="1"/>
</dbReference>
<accession>A0A1F5Y0L9</accession>
<evidence type="ECO:0000313" key="2">
    <source>
        <dbReference type="EMBL" id="OGF93642.1"/>
    </source>
</evidence>
<evidence type="ECO:0008006" key="4">
    <source>
        <dbReference type="Google" id="ProtNLM"/>
    </source>
</evidence>
<organism evidence="2 3">
    <name type="scientific">Candidatus Giovannonibacteria bacterium RIFCSPLOWO2_12_FULL_44_15</name>
    <dbReference type="NCBI Taxonomy" id="1798364"/>
    <lineage>
        <taxon>Bacteria</taxon>
        <taxon>Candidatus Giovannoniibacteriota</taxon>
    </lineage>
</organism>
<sequence>MQIYQDRRRLRNFLRSRAVLFLLSFFVLFLLVNSVRVGINAYRASEARKSAQTEYQALTNQKARLDEKIKDLGDKDALEKEAKSRFNATLPGEKVLIIVEHDSSGLNIEAKPANIWESIKNFFRLP</sequence>
<gene>
    <name evidence="2" type="ORF">A3G54_00490</name>
</gene>